<gene>
    <name evidence="2" type="ORF">EV201_1593</name>
</gene>
<dbReference type="Proteomes" id="UP000293562">
    <property type="component" value="Unassembled WGS sequence"/>
</dbReference>
<proteinExistence type="predicted"/>
<reference evidence="2 3" key="1">
    <citation type="submission" date="2019-02" db="EMBL/GenBank/DDBJ databases">
        <title>Genomic Encyclopedia of Type Strains, Phase IV (KMG-IV): sequencing the most valuable type-strain genomes for metagenomic binning, comparative biology and taxonomic classification.</title>
        <authorList>
            <person name="Goeker M."/>
        </authorList>
    </citation>
    <scope>NUCLEOTIDE SEQUENCE [LARGE SCALE GENOMIC DNA]</scope>
    <source>
        <strain evidence="2 3">DSM 28825</strain>
    </source>
</reference>
<dbReference type="EMBL" id="SHKN01000001">
    <property type="protein sequence ID" value="RZT96937.1"/>
    <property type="molecule type" value="Genomic_DNA"/>
</dbReference>
<keyword evidence="1" id="KW-0472">Membrane</keyword>
<evidence type="ECO:0000313" key="3">
    <source>
        <dbReference type="Proteomes" id="UP000293562"/>
    </source>
</evidence>
<dbReference type="AlphaFoldDB" id="A0A4Q7VLF3"/>
<dbReference type="RefSeq" id="WP_130307012.1">
    <property type="nucleotide sequence ID" value="NZ_SHKN01000001.1"/>
</dbReference>
<name>A0A4Q7VLF3_9BACT</name>
<keyword evidence="3" id="KW-1185">Reference proteome</keyword>
<protein>
    <submittedName>
        <fullName evidence="2">Uncharacterized protein</fullName>
    </submittedName>
</protein>
<dbReference type="OrthoDB" id="1123156at2"/>
<sequence>MILKLILISVVILGIGFIGFAISILVKKNGQFPETHIGKTEFLKKEGVSCATSQDKLEQAKAYKKGQYSKETILEKELGQL</sequence>
<organism evidence="2 3">
    <name type="scientific">Ancylomarina subtilis</name>
    <dbReference type="NCBI Taxonomy" id="1639035"/>
    <lineage>
        <taxon>Bacteria</taxon>
        <taxon>Pseudomonadati</taxon>
        <taxon>Bacteroidota</taxon>
        <taxon>Bacteroidia</taxon>
        <taxon>Marinilabiliales</taxon>
        <taxon>Marinifilaceae</taxon>
        <taxon>Ancylomarina</taxon>
    </lineage>
</organism>
<evidence type="ECO:0000313" key="2">
    <source>
        <dbReference type="EMBL" id="RZT96937.1"/>
    </source>
</evidence>
<feature type="transmembrane region" description="Helical" evidence="1">
    <location>
        <begin position="6"/>
        <end position="26"/>
    </location>
</feature>
<accession>A0A4Q7VLF3</accession>
<evidence type="ECO:0000256" key="1">
    <source>
        <dbReference type="SAM" id="Phobius"/>
    </source>
</evidence>
<comment type="caution">
    <text evidence="2">The sequence shown here is derived from an EMBL/GenBank/DDBJ whole genome shotgun (WGS) entry which is preliminary data.</text>
</comment>
<keyword evidence="1" id="KW-0812">Transmembrane</keyword>
<keyword evidence="1" id="KW-1133">Transmembrane helix</keyword>